<evidence type="ECO:0000313" key="2">
    <source>
        <dbReference type="EMBL" id="KAK8758512.1"/>
    </source>
</evidence>
<feature type="region of interest" description="Disordered" evidence="1">
    <location>
        <begin position="38"/>
        <end position="64"/>
    </location>
</feature>
<protein>
    <submittedName>
        <fullName evidence="2">Uncharacterized protein</fullName>
    </submittedName>
</protein>
<dbReference type="EMBL" id="JARKHS020034063">
    <property type="protein sequence ID" value="KAK8758512.1"/>
    <property type="molecule type" value="Genomic_DNA"/>
</dbReference>
<comment type="caution">
    <text evidence="2">The sequence shown here is derived from an EMBL/GenBank/DDBJ whole genome shotgun (WGS) entry which is preliminary data.</text>
</comment>
<evidence type="ECO:0000256" key="1">
    <source>
        <dbReference type="SAM" id="MobiDB-lite"/>
    </source>
</evidence>
<accession>A0AAQ4D7S2</accession>
<sequence length="134" mass="15695">MRVIFVPLCPEPERQASGAEEAQVKPAFRPLRSSTMAAKQQRGRTMQFVHGDVGQPGDRNDFRQTRQRLIRLRRSRCSRPHGWKVHEHYKQLSRERERRLLIAKCSDKAHSGRLQPLRASRQIKMRFYCVCGTV</sequence>
<evidence type="ECO:0000313" key="3">
    <source>
        <dbReference type="Proteomes" id="UP001321473"/>
    </source>
</evidence>
<gene>
    <name evidence="2" type="ORF">V5799_003857</name>
</gene>
<dbReference type="AlphaFoldDB" id="A0AAQ4D7S2"/>
<proteinExistence type="predicted"/>
<organism evidence="2 3">
    <name type="scientific">Amblyomma americanum</name>
    <name type="common">Lone star tick</name>
    <dbReference type="NCBI Taxonomy" id="6943"/>
    <lineage>
        <taxon>Eukaryota</taxon>
        <taxon>Metazoa</taxon>
        <taxon>Ecdysozoa</taxon>
        <taxon>Arthropoda</taxon>
        <taxon>Chelicerata</taxon>
        <taxon>Arachnida</taxon>
        <taxon>Acari</taxon>
        <taxon>Parasitiformes</taxon>
        <taxon>Ixodida</taxon>
        <taxon>Ixodoidea</taxon>
        <taxon>Ixodidae</taxon>
        <taxon>Amblyomminae</taxon>
        <taxon>Amblyomma</taxon>
    </lineage>
</organism>
<dbReference type="Proteomes" id="UP001321473">
    <property type="component" value="Unassembled WGS sequence"/>
</dbReference>
<keyword evidence="3" id="KW-1185">Reference proteome</keyword>
<name>A0AAQ4D7S2_AMBAM</name>
<reference evidence="2 3" key="1">
    <citation type="journal article" date="2023" name="Arcadia Sci">
        <title>De novo assembly of a long-read Amblyomma americanum tick genome.</title>
        <authorList>
            <person name="Chou S."/>
            <person name="Poskanzer K.E."/>
            <person name="Rollins M."/>
            <person name="Thuy-Boun P.S."/>
        </authorList>
    </citation>
    <scope>NUCLEOTIDE SEQUENCE [LARGE SCALE GENOMIC DNA]</scope>
    <source>
        <strain evidence="2">F_SG_1</strain>
        <tissue evidence="2">Salivary glands</tissue>
    </source>
</reference>